<evidence type="ECO:0000313" key="11">
    <source>
        <dbReference type="Proteomes" id="UP001152795"/>
    </source>
</evidence>
<comment type="similarity">
    <text evidence="2">Belongs to the small GTPase superfamily. Rab family.</text>
</comment>
<keyword evidence="4" id="KW-0963">Cytoplasm</keyword>
<dbReference type="GO" id="GO:0003924">
    <property type="term" value="F:GTPase activity"/>
    <property type="evidence" value="ECO:0007669"/>
    <property type="project" value="InterPro"/>
</dbReference>
<proteinExistence type="inferred from homology"/>
<evidence type="ECO:0000256" key="2">
    <source>
        <dbReference type="ARBA" id="ARBA00006270"/>
    </source>
</evidence>
<dbReference type="Pfam" id="PF08477">
    <property type="entry name" value="Roc"/>
    <property type="match status" value="1"/>
</dbReference>
<evidence type="ECO:0000256" key="9">
    <source>
        <dbReference type="SAM" id="MobiDB-lite"/>
    </source>
</evidence>
<comment type="caution">
    <text evidence="10">The sequence shown here is derived from an EMBL/GenBank/DDBJ whole genome shotgun (WGS) entry which is preliminary data.</text>
</comment>
<keyword evidence="3" id="KW-0813">Transport</keyword>
<keyword evidence="8" id="KW-0966">Cell projection</keyword>
<dbReference type="Proteomes" id="UP001152795">
    <property type="component" value="Unassembled WGS sequence"/>
</dbReference>
<dbReference type="SUPFAM" id="SSF52540">
    <property type="entry name" value="P-loop containing nucleoside triphosphate hydrolases"/>
    <property type="match status" value="1"/>
</dbReference>
<keyword evidence="6" id="KW-0547">Nucleotide-binding</keyword>
<sequence length="242" mass="27550">MSDRSKQTRLVQYDWLESQEGREFLGVLLRRNKRRIFGLLEQPGFPSGITPTIVPFKLLLLGKSAVGKTSTVAKIAGKELPAIYSETPGIQTTLIYWPAKLVSSSKVVLFKLHFWDVGDSAMKKFDHIKTSAHMKPDAVIFFFSFTDSEITEEELRDFQEQWNIPILKICNNEGRKLADGSLDGRAGIMEIAPILNTIIEVLWRRRENENRKVGQHKSSKKRPTSNQGSNKTLQDDHHITDI</sequence>
<dbReference type="InterPro" id="IPR039677">
    <property type="entry name" value="RSG1"/>
</dbReference>
<dbReference type="Gene3D" id="3.40.50.300">
    <property type="entry name" value="P-loop containing nucleotide triphosphate hydrolases"/>
    <property type="match status" value="1"/>
</dbReference>
<evidence type="ECO:0000256" key="6">
    <source>
        <dbReference type="ARBA" id="ARBA00023134"/>
    </source>
</evidence>
<evidence type="ECO:0000256" key="1">
    <source>
        <dbReference type="ARBA" id="ARBA00004120"/>
    </source>
</evidence>
<dbReference type="OrthoDB" id="10266641at2759"/>
<evidence type="ECO:0000256" key="8">
    <source>
        <dbReference type="ARBA" id="ARBA00023273"/>
    </source>
</evidence>
<protein>
    <submittedName>
        <fullName evidence="10">REM2- and Rab-like small GTPase 1 isoform X2</fullName>
    </submittedName>
</protein>
<name>A0A6S7HXI6_PARCT</name>
<feature type="compositionally biased region" description="Basic residues" evidence="9">
    <location>
        <begin position="213"/>
        <end position="223"/>
    </location>
</feature>
<dbReference type="AlphaFoldDB" id="A0A6S7HXI6"/>
<evidence type="ECO:0000256" key="3">
    <source>
        <dbReference type="ARBA" id="ARBA00022448"/>
    </source>
</evidence>
<dbReference type="InterPro" id="IPR027417">
    <property type="entry name" value="P-loop_NTPase"/>
</dbReference>
<dbReference type="PANTHER" id="PTHR14983:SF1">
    <property type="entry name" value="CILIOGENESIS AND PLANAR POLARITY EFFECTOR 2"/>
    <property type="match status" value="1"/>
</dbReference>
<feature type="compositionally biased region" description="Basic and acidic residues" evidence="9">
    <location>
        <begin position="233"/>
        <end position="242"/>
    </location>
</feature>
<accession>A0A6S7HXI6</accession>
<dbReference type="GO" id="GO:0005525">
    <property type="term" value="F:GTP binding"/>
    <property type="evidence" value="ECO:0007669"/>
    <property type="project" value="UniProtKB-KW"/>
</dbReference>
<feature type="region of interest" description="Disordered" evidence="9">
    <location>
        <begin position="210"/>
        <end position="242"/>
    </location>
</feature>
<dbReference type="EMBL" id="CACRXK020006036">
    <property type="protein sequence ID" value="CAB4008150.1"/>
    <property type="molecule type" value="Genomic_DNA"/>
</dbReference>
<evidence type="ECO:0000256" key="5">
    <source>
        <dbReference type="ARBA" id="ARBA00022927"/>
    </source>
</evidence>
<keyword evidence="6" id="KW-0342">GTP-binding</keyword>
<reference evidence="10" key="1">
    <citation type="submission" date="2020-04" db="EMBL/GenBank/DDBJ databases">
        <authorList>
            <person name="Alioto T."/>
            <person name="Alioto T."/>
            <person name="Gomez Garrido J."/>
        </authorList>
    </citation>
    <scope>NUCLEOTIDE SEQUENCE</scope>
    <source>
        <strain evidence="10">A484AB</strain>
    </source>
</reference>
<gene>
    <name evidence="10" type="ORF">PACLA_8A052223</name>
</gene>
<dbReference type="PANTHER" id="PTHR14983">
    <property type="entry name" value="CILIOGENESIS AND PLANAR POLARITY EFFECTOR 2"/>
    <property type="match status" value="1"/>
</dbReference>
<dbReference type="GO" id="GO:0015031">
    <property type="term" value="P:protein transport"/>
    <property type="evidence" value="ECO:0007669"/>
    <property type="project" value="UniProtKB-KW"/>
</dbReference>
<keyword evidence="11" id="KW-1185">Reference proteome</keyword>
<keyword evidence="5" id="KW-0653">Protein transport</keyword>
<evidence type="ECO:0000256" key="7">
    <source>
        <dbReference type="ARBA" id="ARBA00023212"/>
    </source>
</evidence>
<evidence type="ECO:0000256" key="4">
    <source>
        <dbReference type="ARBA" id="ARBA00022490"/>
    </source>
</evidence>
<organism evidence="10 11">
    <name type="scientific">Paramuricea clavata</name>
    <name type="common">Red gorgonian</name>
    <name type="synonym">Violescent sea-whip</name>
    <dbReference type="NCBI Taxonomy" id="317549"/>
    <lineage>
        <taxon>Eukaryota</taxon>
        <taxon>Metazoa</taxon>
        <taxon>Cnidaria</taxon>
        <taxon>Anthozoa</taxon>
        <taxon>Octocorallia</taxon>
        <taxon>Malacalcyonacea</taxon>
        <taxon>Plexauridae</taxon>
        <taxon>Paramuricea</taxon>
    </lineage>
</organism>
<evidence type="ECO:0000313" key="10">
    <source>
        <dbReference type="EMBL" id="CAB4008150.1"/>
    </source>
</evidence>
<comment type="subcellular location">
    <subcellularLocation>
        <location evidence="1">Cytoplasm</location>
        <location evidence="1">Cytoskeleton</location>
        <location evidence="1">Cilium basal body</location>
    </subcellularLocation>
</comment>
<keyword evidence="7" id="KW-0206">Cytoskeleton</keyword>